<evidence type="ECO:0000313" key="9">
    <source>
        <dbReference type="Proteomes" id="UP000321523"/>
    </source>
</evidence>
<dbReference type="PANTHER" id="PTHR38459:SF1">
    <property type="entry name" value="PROPHAGE BACTOPRENOL-LINKED GLUCOSE TRANSLOCASE HOMOLOG"/>
    <property type="match status" value="1"/>
</dbReference>
<comment type="subcellular location">
    <subcellularLocation>
        <location evidence="1">Membrane</location>
        <topology evidence="1">Multi-pass membrane protein</topology>
    </subcellularLocation>
</comment>
<evidence type="ECO:0000256" key="3">
    <source>
        <dbReference type="ARBA" id="ARBA00022692"/>
    </source>
</evidence>
<evidence type="ECO:0000259" key="7">
    <source>
        <dbReference type="Pfam" id="PF04138"/>
    </source>
</evidence>
<gene>
    <name evidence="8" type="ORF">SAE02_28910</name>
</gene>
<sequence length="133" mass="14309">MPKRHVFPQFVEFALVGCIAAVGHYGVLILLSEQVGVSPVPASGAGFTVGAAISYLLNYQFVFRSDKDHTPTVAKFLTVALLGLVLNSVIMALLTEGADIHYLPAQITATILVMAWSYLGNRGWTFATDKPRG</sequence>
<feature type="transmembrane region" description="Helical" evidence="6">
    <location>
        <begin position="100"/>
        <end position="119"/>
    </location>
</feature>
<dbReference type="EMBL" id="BJYZ01000013">
    <property type="protein sequence ID" value="GEO38743.1"/>
    <property type="molecule type" value="Genomic_DNA"/>
</dbReference>
<comment type="similarity">
    <text evidence="2">Belongs to the GtrA family.</text>
</comment>
<dbReference type="Proteomes" id="UP000321523">
    <property type="component" value="Unassembled WGS sequence"/>
</dbReference>
<dbReference type="RefSeq" id="WP_044429339.1">
    <property type="nucleotide sequence ID" value="NZ_BJYZ01000013.1"/>
</dbReference>
<dbReference type="GO" id="GO:0000271">
    <property type="term" value="P:polysaccharide biosynthetic process"/>
    <property type="evidence" value="ECO:0007669"/>
    <property type="project" value="InterPro"/>
</dbReference>
<dbReference type="GO" id="GO:0005886">
    <property type="term" value="C:plasma membrane"/>
    <property type="evidence" value="ECO:0007669"/>
    <property type="project" value="TreeGrafter"/>
</dbReference>
<protein>
    <recommendedName>
        <fullName evidence="7">GtrA/DPMS transmembrane domain-containing protein</fullName>
    </recommendedName>
</protein>
<dbReference type="InterPro" id="IPR051401">
    <property type="entry name" value="GtrA_CellWall_Glycosyl"/>
</dbReference>
<feature type="transmembrane region" description="Helical" evidence="6">
    <location>
        <begin position="73"/>
        <end position="94"/>
    </location>
</feature>
<dbReference type="PANTHER" id="PTHR38459">
    <property type="entry name" value="PROPHAGE BACTOPRENOL-LINKED GLUCOSE TRANSLOCASE HOMOLOG"/>
    <property type="match status" value="1"/>
</dbReference>
<evidence type="ECO:0000256" key="4">
    <source>
        <dbReference type="ARBA" id="ARBA00022989"/>
    </source>
</evidence>
<dbReference type="OrthoDB" id="5422757at2"/>
<dbReference type="AlphaFoldDB" id="A0A512DQG0"/>
<reference evidence="8 9" key="1">
    <citation type="submission" date="2019-07" db="EMBL/GenBank/DDBJ databases">
        <title>Whole genome shotgun sequence of Skermanella aerolata NBRC 106429.</title>
        <authorList>
            <person name="Hosoyama A."/>
            <person name="Uohara A."/>
            <person name="Ohji S."/>
            <person name="Ichikawa N."/>
        </authorList>
    </citation>
    <scope>NUCLEOTIDE SEQUENCE [LARGE SCALE GENOMIC DNA]</scope>
    <source>
        <strain evidence="8 9">NBRC 106429</strain>
    </source>
</reference>
<feature type="domain" description="GtrA/DPMS transmembrane" evidence="7">
    <location>
        <begin position="13"/>
        <end position="126"/>
    </location>
</feature>
<evidence type="ECO:0000256" key="5">
    <source>
        <dbReference type="ARBA" id="ARBA00023136"/>
    </source>
</evidence>
<evidence type="ECO:0000256" key="6">
    <source>
        <dbReference type="SAM" id="Phobius"/>
    </source>
</evidence>
<name>A0A512DQG0_9PROT</name>
<organism evidence="8 9">
    <name type="scientific">Skermanella aerolata</name>
    <dbReference type="NCBI Taxonomy" id="393310"/>
    <lineage>
        <taxon>Bacteria</taxon>
        <taxon>Pseudomonadati</taxon>
        <taxon>Pseudomonadota</taxon>
        <taxon>Alphaproteobacteria</taxon>
        <taxon>Rhodospirillales</taxon>
        <taxon>Azospirillaceae</taxon>
        <taxon>Skermanella</taxon>
    </lineage>
</organism>
<keyword evidence="4 6" id="KW-1133">Transmembrane helix</keyword>
<evidence type="ECO:0000256" key="1">
    <source>
        <dbReference type="ARBA" id="ARBA00004141"/>
    </source>
</evidence>
<dbReference type="InterPro" id="IPR007267">
    <property type="entry name" value="GtrA_DPMS_TM"/>
</dbReference>
<feature type="transmembrane region" description="Helical" evidence="6">
    <location>
        <begin position="12"/>
        <end position="31"/>
    </location>
</feature>
<keyword evidence="5 6" id="KW-0472">Membrane</keyword>
<accession>A0A512DQG0</accession>
<dbReference type="Pfam" id="PF04138">
    <property type="entry name" value="GtrA_DPMS_TM"/>
    <property type="match status" value="1"/>
</dbReference>
<feature type="transmembrane region" description="Helical" evidence="6">
    <location>
        <begin position="43"/>
        <end position="61"/>
    </location>
</feature>
<proteinExistence type="inferred from homology"/>
<evidence type="ECO:0000256" key="2">
    <source>
        <dbReference type="ARBA" id="ARBA00009399"/>
    </source>
</evidence>
<evidence type="ECO:0000313" key="8">
    <source>
        <dbReference type="EMBL" id="GEO38743.1"/>
    </source>
</evidence>
<keyword evidence="9" id="KW-1185">Reference proteome</keyword>
<keyword evidence="3 6" id="KW-0812">Transmembrane</keyword>
<comment type="caution">
    <text evidence="8">The sequence shown here is derived from an EMBL/GenBank/DDBJ whole genome shotgun (WGS) entry which is preliminary data.</text>
</comment>